<organism evidence="1 2">
    <name type="scientific">Kutzneria chonburiensis</name>
    <dbReference type="NCBI Taxonomy" id="1483604"/>
    <lineage>
        <taxon>Bacteria</taxon>
        <taxon>Bacillati</taxon>
        <taxon>Actinomycetota</taxon>
        <taxon>Actinomycetes</taxon>
        <taxon>Pseudonocardiales</taxon>
        <taxon>Pseudonocardiaceae</taxon>
        <taxon>Kutzneria</taxon>
    </lineage>
</organism>
<dbReference type="NCBIfam" id="NF041510">
    <property type="entry name" value="AMED_5909_fam"/>
    <property type="match status" value="1"/>
</dbReference>
<evidence type="ECO:0000313" key="1">
    <source>
        <dbReference type="EMBL" id="MFC0540650.1"/>
    </source>
</evidence>
<sequence>MAAGPDPVRDAVLALLADMPPAFAPAEQTLAWLRRKASVLAELAEVDVPYAAEAAELAEFARQRAEQFAARHGIADPTDTEGSDP</sequence>
<protein>
    <submittedName>
        <fullName evidence="1">AMED_5909 family protein</fullName>
    </submittedName>
</protein>
<accession>A0ABV6MK25</accession>
<name>A0ABV6MK25_9PSEU</name>
<evidence type="ECO:0000313" key="2">
    <source>
        <dbReference type="Proteomes" id="UP001589810"/>
    </source>
</evidence>
<dbReference type="RefSeq" id="WP_273939461.1">
    <property type="nucleotide sequence ID" value="NZ_CP097263.1"/>
</dbReference>
<gene>
    <name evidence="1" type="ORF">ACFFH7_04105</name>
</gene>
<comment type="caution">
    <text evidence="1">The sequence shown here is derived from an EMBL/GenBank/DDBJ whole genome shotgun (WGS) entry which is preliminary data.</text>
</comment>
<dbReference type="InterPro" id="IPR048152">
    <property type="entry name" value="AMED_5909-like"/>
</dbReference>
<keyword evidence="2" id="KW-1185">Reference proteome</keyword>
<dbReference type="EMBL" id="JBHLUD010000001">
    <property type="protein sequence ID" value="MFC0540650.1"/>
    <property type="molecule type" value="Genomic_DNA"/>
</dbReference>
<reference evidence="1 2" key="1">
    <citation type="submission" date="2024-09" db="EMBL/GenBank/DDBJ databases">
        <authorList>
            <person name="Sun Q."/>
            <person name="Mori K."/>
        </authorList>
    </citation>
    <scope>NUCLEOTIDE SEQUENCE [LARGE SCALE GENOMIC DNA]</scope>
    <source>
        <strain evidence="1 2">TBRC 1432</strain>
    </source>
</reference>
<dbReference type="Proteomes" id="UP001589810">
    <property type="component" value="Unassembled WGS sequence"/>
</dbReference>
<proteinExistence type="predicted"/>